<organism evidence="11 12">
    <name type="scientific">Clostridium cylindrosporum DSM 605</name>
    <dbReference type="NCBI Taxonomy" id="1121307"/>
    <lineage>
        <taxon>Bacteria</taxon>
        <taxon>Bacillati</taxon>
        <taxon>Bacillota</taxon>
        <taxon>Clostridia</taxon>
        <taxon>Eubacteriales</taxon>
        <taxon>Clostridiaceae</taxon>
        <taxon>Clostridium</taxon>
    </lineage>
</organism>
<keyword evidence="6" id="KW-0630">Potassium</keyword>
<dbReference type="NCBIfam" id="TIGR00933">
    <property type="entry name" value="2a38"/>
    <property type="match status" value="1"/>
</dbReference>
<comment type="subcellular location">
    <subcellularLocation>
        <location evidence="1">Cell membrane</location>
        <topology evidence="1">Multi-pass membrane protein</topology>
    </subcellularLocation>
</comment>
<keyword evidence="8" id="KW-0406">Ion transport</keyword>
<proteinExistence type="predicted"/>
<evidence type="ECO:0000313" key="12">
    <source>
        <dbReference type="Proteomes" id="UP000036756"/>
    </source>
</evidence>
<feature type="transmembrane region" description="Helical" evidence="10">
    <location>
        <begin position="235"/>
        <end position="256"/>
    </location>
</feature>
<keyword evidence="5 10" id="KW-0812">Transmembrane</keyword>
<feature type="transmembrane region" description="Helical" evidence="10">
    <location>
        <begin position="292"/>
        <end position="311"/>
    </location>
</feature>
<dbReference type="OrthoDB" id="9810952at2"/>
<keyword evidence="3" id="KW-1003">Cell membrane</keyword>
<evidence type="ECO:0000256" key="7">
    <source>
        <dbReference type="ARBA" id="ARBA00022989"/>
    </source>
</evidence>
<dbReference type="InterPro" id="IPR003445">
    <property type="entry name" value="Cat_transpt"/>
</dbReference>
<dbReference type="Pfam" id="PF02386">
    <property type="entry name" value="TrkH"/>
    <property type="match status" value="1"/>
</dbReference>
<feature type="transmembrane region" description="Helical" evidence="10">
    <location>
        <begin position="132"/>
        <end position="156"/>
    </location>
</feature>
<evidence type="ECO:0000256" key="2">
    <source>
        <dbReference type="ARBA" id="ARBA00022448"/>
    </source>
</evidence>
<evidence type="ECO:0000256" key="8">
    <source>
        <dbReference type="ARBA" id="ARBA00023065"/>
    </source>
</evidence>
<keyword evidence="7 10" id="KW-1133">Transmembrane helix</keyword>
<evidence type="ECO:0000256" key="9">
    <source>
        <dbReference type="ARBA" id="ARBA00023136"/>
    </source>
</evidence>
<evidence type="ECO:0000256" key="1">
    <source>
        <dbReference type="ARBA" id="ARBA00004651"/>
    </source>
</evidence>
<evidence type="ECO:0000256" key="6">
    <source>
        <dbReference type="ARBA" id="ARBA00022958"/>
    </source>
</evidence>
<keyword evidence="9 10" id="KW-0472">Membrane</keyword>
<dbReference type="InterPro" id="IPR004772">
    <property type="entry name" value="TrkH"/>
</dbReference>
<dbReference type="STRING" id="1121307.CLCY_9c00950"/>
<keyword evidence="4" id="KW-0633">Potassium transport</keyword>
<dbReference type="AlphaFoldDB" id="A0A0J8DEK1"/>
<evidence type="ECO:0000313" key="11">
    <source>
        <dbReference type="EMBL" id="KMT22664.1"/>
    </source>
</evidence>
<accession>A0A0J8DEK1</accession>
<feature type="transmembrane region" description="Helical" evidence="10">
    <location>
        <begin position="20"/>
        <end position="38"/>
    </location>
</feature>
<dbReference type="GO" id="GO:0015379">
    <property type="term" value="F:potassium:chloride symporter activity"/>
    <property type="evidence" value="ECO:0007669"/>
    <property type="project" value="InterPro"/>
</dbReference>
<dbReference type="RefSeq" id="WP_048569867.1">
    <property type="nucleotide sequence ID" value="NZ_LFVU01000006.1"/>
</dbReference>
<dbReference type="PATRIC" id="fig|1121307.3.peg.2678"/>
<sequence>MFLKSKENNYKFFKLRPVQILALGFAALILLGAILLTLPISSRNGDVTSFLDALFTATSATCVTGLVVVDTGTHWSTFGQVVIISLIQIGGLGFMTFSTLIAIILGKRVSLKERLIIQEAYNAFSIQGIVKLVIYILIITLTIEGIGAIILTTQFLKDYSIGTSIYYGIFHSISSFCNAGFDLLGDFKGYTGYVTNSIVSLTVAALIVLGGIGFLVIAEVIGHKRRRKYTLHTKVVIITTAFLIILGAVLMFAFEYNNPKTMGNLSIIDKIVASIFASVTPRTAGANTISTGDMTIAGQFLTIILMFIGASPGSTGGGIKTTTMMILFMTIMCIINGRDDTEIFRKRINKYSVYRAVSITLISFMLVIVVTMILSITEKGTFIQFLYEATSAFGTVGLTLGLTPTLTPIGKIAIIITMYAGRLGPLTLVLAFAYKQKTTNTTIKYPEDKILVG</sequence>
<keyword evidence="12" id="KW-1185">Reference proteome</keyword>
<feature type="transmembrane region" description="Helical" evidence="10">
    <location>
        <begin position="356"/>
        <end position="376"/>
    </location>
</feature>
<evidence type="ECO:0000256" key="4">
    <source>
        <dbReference type="ARBA" id="ARBA00022538"/>
    </source>
</evidence>
<dbReference type="GO" id="GO:0005886">
    <property type="term" value="C:plasma membrane"/>
    <property type="evidence" value="ECO:0007669"/>
    <property type="project" value="UniProtKB-SubCell"/>
</dbReference>
<dbReference type="Proteomes" id="UP000036756">
    <property type="component" value="Unassembled WGS sequence"/>
</dbReference>
<comment type="caution">
    <text evidence="11">The sequence shown here is derived from an EMBL/GenBank/DDBJ whole genome shotgun (WGS) entry which is preliminary data.</text>
</comment>
<feature type="transmembrane region" description="Helical" evidence="10">
    <location>
        <begin position="50"/>
        <end position="69"/>
    </location>
</feature>
<gene>
    <name evidence="11" type="primary">ktrB</name>
    <name evidence="11" type="ORF">CLCY_9c00950</name>
</gene>
<feature type="transmembrane region" description="Helical" evidence="10">
    <location>
        <begin position="412"/>
        <end position="434"/>
    </location>
</feature>
<dbReference type="EMBL" id="LFVU01000006">
    <property type="protein sequence ID" value="KMT22664.1"/>
    <property type="molecule type" value="Genomic_DNA"/>
</dbReference>
<evidence type="ECO:0000256" key="3">
    <source>
        <dbReference type="ARBA" id="ARBA00022475"/>
    </source>
</evidence>
<feature type="transmembrane region" description="Helical" evidence="10">
    <location>
        <begin position="198"/>
        <end position="223"/>
    </location>
</feature>
<evidence type="ECO:0000256" key="10">
    <source>
        <dbReference type="SAM" id="Phobius"/>
    </source>
</evidence>
<reference evidence="11 12" key="1">
    <citation type="submission" date="2015-06" db="EMBL/GenBank/DDBJ databases">
        <title>Draft genome sequence of the purine-degrading Clostridium cylindrosporum HC-1 (DSM 605).</title>
        <authorList>
            <person name="Poehlein A."/>
            <person name="Schiel-Bengelsdorf B."/>
            <person name="Bengelsdorf F."/>
            <person name="Daniel R."/>
            <person name="Duerre P."/>
        </authorList>
    </citation>
    <scope>NUCLEOTIDE SEQUENCE [LARGE SCALE GENOMIC DNA]</scope>
    <source>
        <strain evidence="11 12">DSM 605</strain>
    </source>
</reference>
<keyword evidence="2" id="KW-0813">Transport</keyword>
<name>A0A0J8DEK1_CLOCY</name>
<dbReference type="PANTHER" id="PTHR32024">
    <property type="entry name" value="TRK SYSTEM POTASSIUM UPTAKE PROTEIN TRKG-RELATED"/>
    <property type="match status" value="1"/>
</dbReference>
<protein>
    <submittedName>
        <fullName evidence="11">Ktr system potassium uptake protein B</fullName>
    </submittedName>
</protein>
<evidence type="ECO:0000256" key="5">
    <source>
        <dbReference type="ARBA" id="ARBA00022692"/>
    </source>
</evidence>
<feature type="transmembrane region" description="Helical" evidence="10">
    <location>
        <begin position="81"/>
        <end position="105"/>
    </location>
</feature>
<dbReference type="PANTHER" id="PTHR32024:SF1">
    <property type="entry name" value="KTR SYSTEM POTASSIUM UPTAKE PROTEIN B"/>
    <property type="match status" value="1"/>
</dbReference>